<keyword evidence="3" id="KW-1133">Transmembrane helix</keyword>
<dbReference type="EMBL" id="CP024988">
    <property type="protein sequence ID" value="AWT27014.1"/>
    <property type="molecule type" value="Genomic_DNA"/>
</dbReference>
<protein>
    <submittedName>
        <fullName evidence="4">D-alanyl-D-alanine carboxypeptidase DacB</fullName>
        <ecNumber evidence="4">3.4.16.4</ecNumber>
    </submittedName>
</protein>
<evidence type="ECO:0000313" key="5">
    <source>
        <dbReference type="Proteomes" id="UP000247696"/>
    </source>
</evidence>
<dbReference type="OrthoDB" id="56883at2"/>
<name>A0A2Z3YWT0_9CORY</name>
<dbReference type="EC" id="3.4.16.4" evidence="4"/>
<dbReference type="InterPro" id="IPR000667">
    <property type="entry name" value="Peptidase_S13"/>
</dbReference>
<dbReference type="Pfam" id="PF02113">
    <property type="entry name" value="Peptidase_S13"/>
    <property type="match status" value="2"/>
</dbReference>
<dbReference type="GO" id="GO:0009002">
    <property type="term" value="F:serine-type D-Ala-D-Ala carboxypeptidase activity"/>
    <property type="evidence" value="ECO:0007669"/>
    <property type="project" value="UniProtKB-EC"/>
</dbReference>
<accession>A0A2Z3YWT0</accession>
<dbReference type="STRING" id="1737425.GCA_900049755_01592"/>
<keyword evidence="5" id="KW-1185">Reference proteome</keyword>
<evidence type="ECO:0000256" key="3">
    <source>
        <dbReference type="SAM" id="Phobius"/>
    </source>
</evidence>
<evidence type="ECO:0000256" key="2">
    <source>
        <dbReference type="ARBA" id="ARBA00022801"/>
    </source>
</evidence>
<evidence type="ECO:0000256" key="1">
    <source>
        <dbReference type="ARBA" id="ARBA00006096"/>
    </source>
</evidence>
<keyword evidence="4" id="KW-0645">Protease</keyword>
<gene>
    <name evidence="4" type="primary">dacB_2</name>
    <name evidence="4" type="ORF">Csp1_22640</name>
</gene>
<sequence length="491" mass="48573">MGGDGSRGTTAGSGRPAPQLKRWVISVIAFTVAAVVVVTAALVVRDRTMTRVAAVAEIPAATAVVQAAPPAADSGGDSGGDEQDAAEVGDAARILSGPSGDAALGRLSGRVTDVATGQEIWASSPDTPLVPASATKLATATAALLTLPSDDRVPTSVYRGTVPGQVVLKGGGDVTLQRTPGSGFFTGAASLSDLAAQAVTASAGVPVTSVVVDNSVREGDLFNRTWSTDDVAAGNVAPLGAVMVDAGRLDPADNYSPRSGTPAADAGRALAEALGADAAAVTVSDAPVAVDGEALATVWSAALPTRLRDMMLHSDNLLAEAVGREVAAARGLPQTFDGATRAVLDTLGDHGIPVGDAVLADCSGMSGDNRLTARILDSLLALAAGAPGDSGGDSSGEGAGGTAELRSLFDALPVAAADGTLADRYLPGSGAETVAGRVRAKTGTLDGVNALAGTLTTDTGRALTFAFLSNGSQPDAGRAALDRLAAALRRI</sequence>
<dbReference type="KEGG" id="cpre:Csp1_22640"/>
<dbReference type="Gene3D" id="3.40.710.10">
    <property type="entry name" value="DD-peptidase/beta-lactamase superfamily"/>
    <property type="match status" value="2"/>
</dbReference>
<organism evidence="4 5">
    <name type="scientific">Corynebacterium provencense</name>
    <dbReference type="NCBI Taxonomy" id="1737425"/>
    <lineage>
        <taxon>Bacteria</taxon>
        <taxon>Bacillati</taxon>
        <taxon>Actinomycetota</taxon>
        <taxon>Actinomycetes</taxon>
        <taxon>Mycobacteriales</taxon>
        <taxon>Corynebacteriaceae</taxon>
        <taxon>Corynebacterium</taxon>
    </lineage>
</organism>
<keyword evidence="3" id="KW-0472">Membrane</keyword>
<reference evidence="5" key="1">
    <citation type="submission" date="2017-11" db="EMBL/GenBank/DDBJ databases">
        <title>Otitis media/interna in a cat caused by the recently described species Corynebacterium provencense.</title>
        <authorList>
            <person name="Kittl S."/>
            <person name="Brodard I."/>
            <person name="Rychener L."/>
            <person name="Jores J."/>
            <person name="Roosje P."/>
            <person name="Gobeli Brawand S."/>
        </authorList>
    </citation>
    <scope>NUCLEOTIDE SEQUENCE [LARGE SCALE GENOMIC DNA]</scope>
    <source>
        <strain evidence="5">17KM38</strain>
    </source>
</reference>
<feature type="transmembrane region" description="Helical" evidence="3">
    <location>
        <begin position="23"/>
        <end position="44"/>
    </location>
</feature>
<keyword evidence="2 4" id="KW-0378">Hydrolase</keyword>
<dbReference type="InterPro" id="IPR012338">
    <property type="entry name" value="Beta-lactam/transpept-like"/>
</dbReference>
<comment type="similarity">
    <text evidence="1">Belongs to the peptidase S13 family.</text>
</comment>
<keyword evidence="3" id="KW-0812">Transmembrane</keyword>
<dbReference type="AlphaFoldDB" id="A0A2Z3YWT0"/>
<dbReference type="RefSeq" id="WP_110482052.1">
    <property type="nucleotide sequence ID" value="NZ_CP024988.1"/>
</dbReference>
<dbReference type="GO" id="GO:0006508">
    <property type="term" value="P:proteolysis"/>
    <property type="evidence" value="ECO:0007669"/>
    <property type="project" value="InterPro"/>
</dbReference>
<evidence type="ECO:0000313" key="4">
    <source>
        <dbReference type="EMBL" id="AWT27014.1"/>
    </source>
</evidence>
<dbReference type="PANTHER" id="PTHR30023">
    <property type="entry name" value="D-ALANYL-D-ALANINE CARBOXYPEPTIDASE"/>
    <property type="match status" value="1"/>
</dbReference>
<dbReference type="PANTHER" id="PTHR30023:SF0">
    <property type="entry name" value="PENICILLIN-SENSITIVE CARBOXYPEPTIDASE A"/>
    <property type="match status" value="1"/>
</dbReference>
<proteinExistence type="inferred from homology"/>
<dbReference type="SUPFAM" id="SSF56601">
    <property type="entry name" value="beta-lactamase/transpeptidase-like"/>
    <property type="match status" value="1"/>
</dbReference>
<dbReference type="PRINTS" id="PR00922">
    <property type="entry name" value="DADACBPTASE3"/>
</dbReference>
<dbReference type="NCBIfam" id="TIGR00666">
    <property type="entry name" value="PBP4"/>
    <property type="match status" value="1"/>
</dbReference>
<dbReference type="GO" id="GO:0000270">
    <property type="term" value="P:peptidoglycan metabolic process"/>
    <property type="evidence" value="ECO:0007669"/>
    <property type="project" value="TreeGrafter"/>
</dbReference>
<keyword evidence="4" id="KW-0121">Carboxypeptidase</keyword>
<dbReference type="Proteomes" id="UP000247696">
    <property type="component" value="Chromosome"/>
</dbReference>